<evidence type="ECO:0008006" key="4">
    <source>
        <dbReference type="Google" id="ProtNLM"/>
    </source>
</evidence>
<dbReference type="Pfam" id="PF20128">
    <property type="entry name" value="DUF6518"/>
    <property type="match status" value="1"/>
</dbReference>
<gene>
    <name evidence="2" type="ORF">HCJ95_13350</name>
</gene>
<dbReference type="Proteomes" id="UP000635996">
    <property type="component" value="Unassembled WGS sequence"/>
</dbReference>
<proteinExistence type="predicted"/>
<organism evidence="2 3">
    <name type="scientific">Streptomyces thermoviolaceus subsp. thermoviolaceus</name>
    <dbReference type="NCBI Taxonomy" id="66860"/>
    <lineage>
        <taxon>Bacteria</taxon>
        <taxon>Bacillati</taxon>
        <taxon>Actinomycetota</taxon>
        <taxon>Actinomycetes</taxon>
        <taxon>Kitasatosporales</taxon>
        <taxon>Streptomycetaceae</taxon>
        <taxon>Streptomyces</taxon>
    </lineage>
</organism>
<comment type="caution">
    <text evidence="2">The sequence shown here is derived from an EMBL/GenBank/DDBJ whole genome shotgun (WGS) entry which is preliminary data.</text>
</comment>
<keyword evidence="1" id="KW-0812">Transmembrane</keyword>
<dbReference type="EMBL" id="JAATEL010000012">
    <property type="protein sequence ID" value="NJP15249.1"/>
    <property type="molecule type" value="Genomic_DNA"/>
</dbReference>
<sequence>MANSGAVWCVAAFAAGALVARHAGLPAATVAGLCAESGLVVGYYGYAEVARGGMGSVLAPLVWLGMACVAGPLFGVAGSWWRCSSTPRRRIIGLAALAGVFGMEGIHYAFILHYAPQAWACLAVAVAVPLLMGHTLRQRAWSLLAAVVFSLLAYLVFIQLILTTVLG</sequence>
<feature type="transmembrane region" description="Helical" evidence="1">
    <location>
        <begin position="58"/>
        <end position="79"/>
    </location>
</feature>
<keyword evidence="1" id="KW-1133">Transmembrane helix</keyword>
<evidence type="ECO:0000313" key="2">
    <source>
        <dbReference type="EMBL" id="NJP15249.1"/>
    </source>
</evidence>
<protein>
    <recommendedName>
        <fullName evidence="4">Integral membrane protein</fullName>
    </recommendedName>
</protein>
<feature type="transmembrane region" description="Helical" evidence="1">
    <location>
        <begin position="143"/>
        <end position="162"/>
    </location>
</feature>
<feature type="transmembrane region" description="Helical" evidence="1">
    <location>
        <begin position="91"/>
        <end position="111"/>
    </location>
</feature>
<feature type="transmembrane region" description="Helical" evidence="1">
    <location>
        <begin position="117"/>
        <end position="136"/>
    </location>
</feature>
<keyword evidence="3" id="KW-1185">Reference proteome</keyword>
<reference evidence="2 3" key="1">
    <citation type="submission" date="2020-03" db="EMBL/GenBank/DDBJ databases">
        <title>WGS of actinomycetes isolated from Thailand.</title>
        <authorList>
            <person name="Thawai C."/>
        </authorList>
    </citation>
    <scope>NUCLEOTIDE SEQUENCE [LARGE SCALE GENOMIC DNA]</scope>
    <source>
        <strain evidence="2 3">NBRC 13905</strain>
    </source>
</reference>
<name>A0ABX0YSA5_STRTL</name>
<evidence type="ECO:0000313" key="3">
    <source>
        <dbReference type="Proteomes" id="UP000635996"/>
    </source>
</evidence>
<accession>A0ABX0YSA5</accession>
<keyword evidence="1" id="KW-0472">Membrane</keyword>
<evidence type="ECO:0000256" key="1">
    <source>
        <dbReference type="SAM" id="Phobius"/>
    </source>
</evidence>
<dbReference type="InterPro" id="IPR045393">
    <property type="entry name" value="DUF6518"/>
</dbReference>